<proteinExistence type="predicted"/>
<sequence length="103" mass="11705">MNSNSFKNARKILTSYVSGEPVIIAALETSAVQPGVTRSSNSYNTDNTGHNNATRHSAYLKRNKTNPNKKLCAHFYNKLLNLTQFLKISLVHQYVFKKRFSKK</sequence>
<comment type="caution">
    <text evidence="2">The sequence shown here is derived from an EMBL/GenBank/DDBJ whole genome shotgun (WGS) entry which is preliminary data.</text>
</comment>
<evidence type="ECO:0000313" key="3">
    <source>
        <dbReference type="Proteomes" id="UP000828390"/>
    </source>
</evidence>
<dbReference type="Proteomes" id="UP000828390">
    <property type="component" value="Unassembled WGS sequence"/>
</dbReference>
<feature type="compositionally biased region" description="Polar residues" evidence="1">
    <location>
        <begin position="35"/>
        <end position="55"/>
    </location>
</feature>
<dbReference type="EMBL" id="JAIWYP010000004">
    <property type="protein sequence ID" value="KAH3841126.1"/>
    <property type="molecule type" value="Genomic_DNA"/>
</dbReference>
<reference evidence="2" key="1">
    <citation type="journal article" date="2019" name="bioRxiv">
        <title>The Genome of the Zebra Mussel, Dreissena polymorpha: A Resource for Invasive Species Research.</title>
        <authorList>
            <person name="McCartney M.A."/>
            <person name="Auch B."/>
            <person name="Kono T."/>
            <person name="Mallez S."/>
            <person name="Zhang Y."/>
            <person name="Obille A."/>
            <person name="Becker A."/>
            <person name="Abrahante J.E."/>
            <person name="Garbe J."/>
            <person name="Badalamenti J.P."/>
            <person name="Herman A."/>
            <person name="Mangelson H."/>
            <person name="Liachko I."/>
            <person name="Sullivan S."/>
            <person name="Sone E.D."/>
            <person name="Koren S."/>
            <person name="Silverstein K.A.T."/>
            <person name="Beckman K.B."/>
            <person name="Gohl D.M."/>
        </authorList>
    </citation>
    <scope>NUCLEOTIDE SEQUENCE</scope>
    <source>
        <strain evidence="2">Duluth1</strain>
        <tissue evidence="2">Whole animal</tissue>
    </source>
</reference>
<dbReference type="AlphaFoldDB" id="A0A9D4QRP6"/>
<name>A0A9D4QRP6_DREPO</name>
<evidence type="ECO:0000313" key="2">
    <source>
        <dbReference type="EMBL" id="KAH3841126.1"/>
    </source>
</evidence>
<feature type="region of interest" description="Disordered" evidence="1">
    <location>
        <begin position="35"/>
        <end position="62"/>
    </location>
</feature>
<evidence type="ECO:0000256" key="1">
    <source>
        <dbReference type="SAM" id="MobiDB-lite"/>
    </source>
</evidence>
<accession>A0A9D4QRP6</accession>
<protein>
    <submittedName>
        <fullName evidence="2">Uncharacterized protein</fullName>
    </submittedName>
</protein>
<keyword evidence="3" id="KW-1185">Reference proteome</keyword>
<gene>
    <name evidence="2" type="ORF">DPMN_114584</name>
</gene>
<reference evidence="2" key="2">
    <citation type="submission" date="2020-11" db="EMBL/GenBank/DDBJ databases">
        <authorList>
            <person name="McCartney M.A."/>
            <person name="Auch B."/>
            <person name="Kono T."/>
            <person name="Mallez S."/>
            <person name="Becker A."/>
            <person name="Gohl D.M."/>
            <person name="Silverstein K.A.T."/>
            <person name="Koren S."/>
            <person name="Bechman K.B."/>
            <person name="Herman A."/>
            <person name="Abrahante J.E."/>
            <person name="Garbe J."/>
        </authorList>
    </citation>
    <scope>NUCLEOTIDE SEQUENCE</scope>
    <source>
        <strain evidence="2">Duluth1</strain>
        <tissue evidence="2">Whole animal</tissue>
    </source>
</reference>
<organism evidence="2 3">
    <name type="scientific">Dreissena polymorpha</name>
    <name type="common">Zebra mussel</name>
    <name type="synonym">Mytilus polymorpha</name>
    <dbReference type="NCBI Taxonomy" id="45954"/>
    <lineage>
        <taxon>Eukaryota</taxon>
        <taxon>Metazoa</taxon>
        <taxon>Spiralia</taxon>
        <taxon>Lophotrochozoa</taxon>
        <taxon>Mollusca</taxon>
        <taxon>Bivalvia</taxon>
        <taxon>Autobranchia</taxon>
        <taxon>Heteroconchia</taxon>
        <taxon>Euheterodonta</taxon>
        <taxon>Imparidentia</taxon>
        <taxon>Neoheterodontei</taxon>
        <taxon>Myida</taxon>
        <taxon>Dreissenoidea</taxon>
        <taxon>Dreissenidae</taxon>
        <taxon>Dreissena</taxon>
    </lineage>
</organism>